<proteinExistence type="inferred from homology"/>
<dbReference type="Pfam" id="PF02271">
    <property type="entry name" value="UCR_14kD"/>
    <property type="match status" value="1"/>
</dbReference>
<evidence type="ECO:0000256" key="7">
    <source>
        <dbReference type="ARBA" id="ARBA00022982"/>
    </source>
</evidence>
<reference evidence="12 13" key="1">
    <citation type="journal article" date="2016" name="Nat. Commun.">
        <title>Extremotolerant tardigrade genome and improved radiotolerance of human cultured cells by tardigrade-unique protein.</title>
        <authorList>
            <person name="Hashimoto T."/>
            <person name="Horikawa D.D."/>
            <person name="Saito Y."/>
            <person name="Kuwahara H."/>
            <person name="Kozuka-Hata H."/>
            <person name="Shin-I T."/>
            <person name="Minakuchi Y."/>
            <person name="Ohishi K."/>
            <person name="Motoyama A."/>
            <person name="Aizu T."/>
            <person name="Enomoto A."/>
            <person name="Kondo K."/>
            <person name="Tanaka S."/>
            <person name="Hara Y."/>
            <person name="Koshikawa S."/>
            <person name="Sagara H."/>
            <person name="Miura T."/>
            <person name="Yokobori S."/>
            <person name="Miyagawa K."/>
            <person name="Suzuki Y."/>
            <person name="Kubo T."/>
            <person name="Oyama M."/>
            <person name="Kohara Y."/>
            <person name="Fujiyama A."/>
            <person name="Arakawa K."/>
            <person name="Katayama T."/>
            <person name="Toyoda A."/>
            <person name="Kunieda T."/>
        </authorList>
    </citation>
    <scope>NUCLEOTIDE SEQUENCE [LARGE SCALE GENOMIC DNA]</scope>
    <source>
        <strain evidence="12 13">YOKOZUNA-1</strain>
    </source>
</reference>
<keyword evidence="5 11" id="KW-0679">Respiratory chain</keyword>
<dbReference type="EMBL" id="BDGG01000010">
    <property type="protein sequence ID" value="GAV04313.1"/>
    <property type="molecule type" value="Genomic_DNA"/>
</dbReference>
<evidence type="ECO:0000313" key="12">
    <source>
        <dbReference type="EMBL" id="GAV04313.1"/>
    </source>
</evidence>
<comment type="subunit">
    <text evidence="10">Component of the ubiquinol-cytochrome c oxidoreductase (cytochrome b-c1 complex, complex III, CIII), a multisubunit enzyme composed of 3 respiratory subunits cytochrome b, cytochrome c1 and Rieske protein, 2 core protein subunits, and additional low-molecular weight protein subunits. The complex exists as an obligatory dimer and forms supercomplexes (SCs) in the inner mitochondrial membrane with cytochrome c oxidase (complex IV, CIV).</text>
</comment>
<protein>
    <recommendedName>
        <fullName evidence="3 11">Cytochrome b-c1 complex subunit 7</fullName>
    </recommendedName>
</protein>
<evidence type="ECO:0000256" key="3">
    <source>
        <dbReference type="ARBA" id="ARBA00016323"/>
    </source>
</evidence>
<comment type="function">
    <text evidence="11">Component of the ubiquinol-cytochrome c oxidoreductase, a multisubunit transmembrane complex that is part of the mitochondrial electron transport chain which drives oxidative phosphorylation.</text>
</comment>
<keyword evidence="13" id="KW-1185">Reference proteome</keyword>
<dbReference type="Gene3D" id="1.10.1090.10">
    <property type="entry name" value="Cytochrome b-c1 complex subunit 7"/>
    <property type="match status" value="1"/>
</dbReference>
<accession>A0A1D1VVP4</accession>
<evidence type="ECO:0000256" key="2">
    <source>
        <dbReference type="ARBA" id="ARBA00008554"/>
    </source>
</evidence>
<dbReference type="GO" id="GO:0045275">
    <property type="term" value="C:respiratory chain complex III"/>
    <property type="evidence" value="ECO:0007669"/>
    <property type="project" value="InterPro"/>
</dbReference>
<dbReference type="GO" id="GO:0006122">
    <property type="term" value="P:mitochondrial electron transport, ubiquinol to cytochrome c"/>
    <property type="evidence" value="ECO:0007669"/>
    <property type="project" value="InterPro"/>
</dbReference>
<gene>
    <name evidence="12" type="primary">RvY_14614-1</name>
    <name evidence="12" type="synonym">RvY_14614.1</name>
    <name evidence="12" type="ORF">RvY_14614</name>
</gene>
<sequence>MSTNIMIPNKTAVQKLWDNIRIVKNAYDSWKFKSAGYREYGLYHSDLYNDDNAVVAEAVRRLPEHVYEARVHRMHRAMQLSRNKIILPESMWPKEDEPMQHYLEPYIKEVQKELAERAEWDKR</sequence>
<keyword evidence="7 11" id="KW-0249">Electron transport</keyword>
<dbReference type="SUPFAM" id="SSF81524">
    <property type="entry name" value="14 kDa protein of cytochrome bc1 complex (Ubiquinol-cytochrome c reductase)"/>
    <property type="match status" value="1"/>
</dbReference>
<evidence type="ECO:0000256" key="1">
    <source>
        <dbReference type="ARBA" id="ARBA00004443"/>
    </source>
</evidence>
<organism evidence="12 13">
    <name type="scientific">Ramazzottius varieornatus</name>
    <name type="common">Water bear</name>
    <name type="synonym">Tardigrade</name>
    <dbReference type="NCBI Taxonomy" id="947166"/>
    <lineage>
        <taxon>Eukaryota</taxon>
        <taxon>Metazoa</taxon>
        <taxon>Ecdysozoa</taxon>
        <taxon>Tardigrada</taxon>
        <taxon>Eutardigrada</taxon>
        <taxon>Parachela</taxon>
        <taxon>Hypsibioidea</taxon>
        <taxon>Ramazzottiidae</taxon>
        <taxon>Ramazzottius</taxon>
    </lineage>
</organism>
<comment type="subcellular location">
    <subcellularLocation>
        <location evidence="1">Mitochondrion inner membrane</location>
        <topology evidence="1">Peripheral membrane protein</topology>
        <orientation evidence="1">Matrix side</orientation>
    </subcellularLocation>
</comment>
<dbReference type="Proteomes" id="UP000186922">
    <property type="component" value="Unassembled WGS sequence"/>
</dbReference>
<evidence type="ECO:0000256" key="6">
    <source>
        <dbReference type="ARBA" id="ARBA00022792"/>
    </source>
</evidence>
<comment type="similarity">
    <text evidence="2 11">Belongs to the UQCRB/QCR7 family.</text>
</comment>
<keyword evidence="6 11" id="KW-0999">Mitochondrion inner membrane</keyword>
<evidence type="ECO:0000256" key="11">
    <source>
        <dbReference type="PIRNR" id="PIRNR000022"/>
    </source>
</evidence>
<keyword evidence="4 11" id="KW-0813">Transport</keyword>
<name>A0A1D1VVP4_RAMVA</name>
<dbReference type="GO" id="GO:0005743">
    <property type="term" value="C:mitochondrial inner membrane"/>
    <property type="evidence" value="ECO:0007669"/>
    <property type="project" value="UniProtKB-SubCell"/>
</dbReference>
<evidence type="ECO:0000256" key="4">
    <source>
        <dbReference type="ARBA" id="ARBA00022448"/>
    </source>
</evidence>
<evidence type="ECO:0000256" key="9">
    <source>
        <dbReference type="ARBA" id="ARBA00023136"/>
    </source>
</evidence>
<dbReference type="InterPro" id="IPR003197">
    <property type="entry name" value="QCR7"/>
</dbReference>
<dbReference type="PIRSF" id="PIRSF000022">
    <property type="entry name" value="Bc1_14K"/>
    <property type="match status" value="1"/>
</dbReference>
<dbReference type="OrthoDB" id="425749at2759"/>
<dbReference type="AlphaFoldDB" id="A0A1D1VVP4"/>
<evidence type="ECO:0000256" key="10">
    <source>
        <dbReference type="ARBA" id="ARBA00038521"/>
    </source>
</evidence>
<evidence type="ECO:0000313" key="13">
    <source>
        <dbReference type="Proteomes" id="UP000186922"/>
    </source>
</evidence>
<keyword evidence="9 11" id="KW-0472">Membrane</keyword>
<dbReference type="InterPro" id="IPR036544">
    <property type="entry name" value="QCR7_sf"/>
</dbReference>
<evidence type="ECO:0000256" key="8">
    <source>
        <dbReference type="ARBA" id="ARBA00023128"/>
    </source>
</evidence>
<dbReference type="PANTHER" id="PTHR12022">
    <property type="entry name" value="UBIQUINOL-CYTOCHROME C REDUCTASE COMPLEX 14 KD PROTEIN"/>
    <property type="match status" value="1"/>
</dbReference>
<dbReference type="PANTHER" id="PTHR12022:SF0">
    <property type="entry name" value="CYTOCHROME B-C1 COMPLEX SUBUNIT 7"/>
    <property type="match status" value="1"/>
</dbReference>
<dbReference type="STRING" id="947166.A0A1D1VVP4"/>
<evidence type="ECO:0000256" key="5">
    <source>
        <dbReference type="ARBA" id="ARBA00022660"/>
    </source>
</evidence>
<comment type="caution">
    <text evidence="12">The sequence shown here is derived from an EMBL/GenBank/DDBJ whole genome shotgun (WGS) entry which is preliminary data.</text>
</comment>
<keyword evidence="8 11" id="KW-0496">Mitochondrion</keyword>